<dbReference type="RefSeq" id="WP_209692992.1">
    <property type="nucleotide sequence ID" value="NZ_BAAAVU010000016.1"/>
</dbReference>
<gene>
    <name evidence="2" type="ORF">JOF29_000941</name>
</gene>
<name>A0ABS4UDZ2_9ACTN</name>
<feature type="transmembrane region" description="Helical" evidence="1">
    <location>
        <begin position="113"/>
        <end position="135"/>
    </location>
</feature>
<evidence type="ECO:0000313" key="2">
    <source>
        <dbReference type="EMBL" id="MBP2349858.1"/>
    </source>
</evidence>
<evidence type="ECO:0000313" key="3">
    <source>
        <dbReference type="Proteomes" id="UP000755585"/>
    </source>
</evidence>
<keyword evidence="1" id="KW-0472">Membrane</keyword>
<keyword evidence="1" id="KW-1133">Transmembrane helix</keyword>
<evidence type="ECO:0000256" key="1">
    <source>
        <dbReference type="SAM" id="Phobius"/>
    </source>
</evidence>
<proteinExistence type="predicted"/>
<reference evidence="2 3" key="1">
    <citation type="submission" date="2021-03" db="EMBL/GenBank/DDBJ databases">
        <title>Sequencing the genomes of 1000 actinobacteria strains.</title>
        <authorList>
            <person name="Klenk H.-P."/>
        </authorList>
    </citation>
    <scope>NUCLEOTIDE SEQUENCE [LARGE SCALE GENOMIC DNA]</scope>
    <source>
        <strain evidence="2 3">DSM 18824</strain>
    </source>
</reference>
<comment type="caution">
    <text evidence="2">The sequence shown here is derived from an EMBL/GenBank/DDBJ whole genome shotgun (WGS) entry which is preliminary data.</text>
</comment>
<feature type="transmembrane region" description="Helical" evidence="1">
    <location>
        <begin position="21"/>
        <end position="48"/>
    </location>
</feature>
<protein>
    <submittedName>
        <fullName evidence="2">Uncharacterized protein</fullName>
    </submittedName>
</protein>
<dbReference type="Proteomes" id="UP000755585">
    <property type="component" value="Unassembled WGS sequence"/>
</dbReference>
<sequence length="156" mass="17202">MITVEPEPQPQPRADVRRPRVSLYALRGALVLHAILIVAQPIAAGYFLSGNVDAMTNFHAIIGGSVWMIALLQTVVAACYTIAGHGRIWPAILSPVLVVAEFVQLTFGYLQNFAVHIPLGTAIVGTVLWMTVWSFRRTARGNRREAVQRGRREAMK</sequence>
<feature type="transmembrane region" description="Helical" evidence="1">
    <location>
        <begin position="88"/>
        <end position="107"/>
    </location>
</feature>
<organism evidence="2 3">
    <name type="scientific">Kribbella aluminosa</name>
    <dbReference type="NCBI Taxonomy" id="416017"/>
    <lineage>
        <taxon>Bacteria</taxon>
        <taxon>Bacillati</taxon>
        <taxon>Actinomycetota</taxon>
        <taxon>Actinomycetes</taxon>
        <taxon>Propionibacteriales</taxon>
        <taxon>Kribbellaceae</taxon>
        <taxon>Kribbella</taxon>
    </lineage>
</organism>
<accession>A0ABS4UDZ2</accession>
<keyword evidence="3" id="KW-1185">Reference proteome</keyword>
<feature type="transmembrane region" description="Helical" evidence="1">
    <location>
        <begin position="60"/>
        <end position="81"/>
    </location>
</feature>
<keyword evidence="1" id="KW-0812">Transmembrane</keyword>
<dbReference type="EMBL" id="JAGINT010000001">
    <property type="protein sequence ID" value="MBP2349858.1"/>
    <property type="molecule type" value="Genomic_DNA"/>
</dbReference>